<accession>A0A9X3WB37</accession>
<comment type="subunit">
    <text evidence="11">Monomer.</text>
</comment>
<keyword evidence="8 11" id="KW-0067">ATP-binding</keyword>
<reference evidence="12" key="1">
    <citation type="submission" date="2022-06" db="EMBL/GenBank/DDBJ databases">
        <title>Aquibacillus sp. a new bacterium isolated from soil saline samples.</title>
        <authorList>
            <person name="Galisteo C."/>
            <person name="De La Haba R."/>
            <person name="Sanchez-Porro C."/>
            <person name="Ventosa A."/>
        </authorList>
    </citation>
    <scope>NUCLEOTIDE SEQUENCE</scope>
    <source>
        <strain evidence="12">3ASR75-54</strain>
    </source>
</reference>
<comment type="pathway">
    <text evidence="1 11">Metabolic intermediate biosynthesis; chorismate biosynthesis; chorismate from D-erythrose 4-phosphate and phosphoenolpyruvate: step 5/7.</text>
</comment>
<evidence type="ECO:0000256" key="2">
    <source>
        <dbReference type="ARBA" id="ARBA00006997"/>
    </source>
</evidence>
<gene>
    <name evidence="11" type="primary">aroK</name>
    <name evidence="12" type="ORF">NC799_04630</name>
</gene>
<dbReference type="EC" id="2.7.1.71" evidence="3 11"/>
<dbReference type="InterPro" id="IPR023000">
    <property type="entry name" value="Shikimate_kinase_CS"/>
</dbReference>
<evidence type="ECO:0000256" key="6">
    <source>
        <dbReference type="ARBA" id="ARBA00022741"/>
    </source>
</evidence>
<comment type="caution">
    <text evidence="12">The sequence shown here is derived from an EMBL/GenBank/DDBJ whole genome shotgun (WGS) entry which is preliminary data.</text>
</comment>
<name>A0A9X3WB37_9BACI</name>
<evidence type="ECO:0000313" key="12">
    <source>
        <dbReference type="EMBL" id="MDC3416195.1"/>
    </source>
</evidence>
<keyword evidence="13" id="KW-1185">Reference proteome</keyword>
<comment type="subcellular location">
    <subcellularLocation>
        <location evidence="11">Cytoplasm</location>
    </subcellularLocation>
</comment>
<dbReference type="PRINTS" id="PR01100">
    <property type="entry name" value="SHIKIMTKNASE"/>
</dbReference>
<feature type="binding site" evidence="11">
    <location>
        <position position="23"/>
    </location>
    <ligand>
        <name>Mg(2+)</name>
        <dbReference type="ChEBI" id="CHEBI:18420"/>
    </ligand>
</feature>
<comment type="cofactor">
    <cofactor evidence="11">
        <name>Mg(2+)</name>
        <dbReference type="ChEBI" id="CHEBI:18420"/>
    </cofactor>
    <text evidence="11">Binds 1 Mg(2+) ion per subunit.</text>
</comment>
<dbReference type="RefSeq" id="WP_272445182.1">
    <property type="nucleotide sequence ID" value="NZ_JAMQKC010000002.1"/>
</dbReference>
<dbReference type="AlphaFoldDB" id="A0A9X3WB37"/>
<dbReference type="GO" id="GO:0000287">
    <property type="term" value="F:magnesium ion binding"/>
    <property type="evidence" value="ECO:0007669"/>
    <property type="project" value="UniProtKB-UniRule"/>
</dbReference>
<proteinExistence type="inferred from homology"/>
<keyword evidence="6 11" id="KW-0547">Nucleotide-binding</keyword>
<evidence type="ECO:0000256" key="9">
    <source>
        <dbReference type="ARBA" id="ARBA00023141"/>
    </source>
</evidence>
<feature type="binding site" evidence="11">
    <location>
        <position position="126"/>
    </location>
    <ligand>
        <name>ATP</name>
        <dbReference type="ChEBI" id="CHEBI:30616"/>
    </ligand>
</feature>
<sequence>MQKQSLQQEKSIVLIGFMGVGKTTVGQRLADQLKRTFVDIDEEIEKEFGMPPSDIFKVHGEKAFRQKEKELIERYSRKSNKVLSLGGGAFLQTEVRDVCLENCLVVFLSLSWEQWQERVSLIIDSRPVLQGKSEEEMEQLYHDRQKIYGSHHIEVETDNKSVDDVAEEVIHKFTKM</sequence>
<dbReference type="PANTHER" id="PTHR21087:SF16">
    <property type="entry name" value="SHIKIMATE KINASE 1, CHLOROPLASTIC"/>
    <property type="match status" value="1"/>
</dbReference>
<dbReference type="HAMAP" id="MF_00109">
    <property type="entry name" value="Shikimate_kinase"/>
    <property type="match status" value="1"/>
</dbReference>
<keyword evidence="5 11" id="KW-0808">Transferase</keyword>
<evidence type="ECO:0000256" key="1">
    <source>
        <dbReference type="ARBA" id="ARBA00004842"/>
    </source>
</evidence>
<dbReference type="GO" id="GO:0005524">
    <property type="term" value="F:ATP binding"/>
    <property type="evidence" value="ECO:0007669"/>
    <property type="project" value="UniProtKB-UniRule"/>
</dbReference>
<keyword evidence="11" id="KW-0479">Metal-binding</keyword>
<organism evidence="12 13">
    <name type="scientific">Aquibacillus salsiterrae</name>
    <dbReference type="NCBI Taxonomy" id="2950439"/>
    <lineage>
        <taxon>Bacteria</taxon>
        <taxon>Bacillati</taxon>
        <taxon>Bacillota</taxon>
        <taxon>Bacilli</taxon>
        <taxon>Bacillales</taxon>
        <taxon>Bacillaceae</taxon>
        <taxon>Aquibacillus</taxon>
    </lineage>
</organism>
<dbReference type="InterPro" id="IPR000623">
    <property type="entry name" value="Shikimate_kinase/TSH1"/>
</dbReference>
<keyword evidence="9 11" id="KW-0057">Aromatic amino acid biosynthesis</keyword>
<evidence type="ECO:0000256" key="7">
    <source>
        <dbReference type="ARBA" id="ARBA00022777"/>
    </source>
</evidence>
<comment type="similarity">
    <text evidence="2 11">Belongs to the shikimate kinase family.</text>
</comment>
<evidence type="ECO:0000256" key="4">
    <source>
        <dbReference type="ARBA" id="ARBA00022605"/>
    </source>
</evidence>
<dbReference type="Proteomes" id="UP001145069">
    <property type="component" value="Unassembled WGS sequence"/>
</dbReference>
<comment type="caution">
    <text evidence="11">Lacks conserved residue(s) required for the propagation of feature annotation.</text>
</comment>
<dbReference type="GO" id="GO:0009073">
    <property type="term" value="P:aromatic amino acid family biosynthetic process"/>
    <property type="evidence" value="ECO:0007669"/>
    <property type="project" value="UniProtKB-KW"/>
</dbReference>
<dbReference type="GO" id="GO:0008652">
    <property type="term" value="P:amino acid biosynthetic process"/>
    <property type="evidence" value="ECO:0007669"/>
    <property type="project" value="UniProtKB-KW"/>
</dbReference>
<keyword evidence="11" id="KW-0460">Magnesium</keyword>
<dbReference type="CDD" id="cd00464">
    <property type="entry name" value="SK"/>
    <property type="match status" value="1"/>
</dbReference>
<protein>
    <recommendedName>
        <fullName evidence="3 11">Shikimate kinase</fullName>
        <shortName evidence="11">SK</shortName>
        <ecNumber evidence="3 11">2.7.1.71</ecNumber>
    </recommendedName>
</protein>
<dbReference type="PANTHER" id="PTHR21087">
    <property type="entry name" value="SHIKIMATE KINASE"/>
    <property type="match status" value="1"/>
</dbReference>
<dbReference type="InterPro" id="IPR031322">
    <property type="entry name" value="Shikimate/glucono_kinase"/>
</dbReference>
<feature type="binding site" evidence="11">
    <location>
        <position position="87"/>
    </location>
    <ligand>
        <name>substrate</name>
    </ligand>
</feature>
<feature type="binding site" evidence="11">
    <location>
        <position position="144"/>
    </location>
    <ligand>
        <name>substrate</name>
    </ligand>
</feature>
<evidence type="ECO:0000313" key="13">
    <source>
        <dbReference type="Proteomes" id="UP001145069"/>
    </source>
</evidence>
<dbReference type="GO" id="GO:0009423">
    <property type="term" value="P:chorismate biosynthetic process"/>
    <property type="evidence" value="ECO:0007669"/>
    <property type="project" value="UniProtKB-UniRule"/>
</dbReference>
<dbReference type="PROSITE" id="PS01128">
    <property type="entry name" value="SHIKIMATE_KINASE"/>
    <property type="match status" value="1"/>
</dbReference>
<feature type="binding site" evidence="11">
    <location>
        <position position="41"/>
    </location>
    <ligand>
        <name>substrate</name>
    </ligand>
</feature>
<evidence type="ECO:0000256" key="11">
    <source>
        <dbReference type="HAMAP-Rule" id="MF_00109"/>
    </source>
</evidence>
<feature type="binding site" evidence="11">
    <location>
        <position position="65"/>
    </location>
    <ligand>
        <name>substrate</name>
    </ligand>
</feature>
<dbReference type="SUPFAM" id="SSF52540">
    <property type="entry name" value="P-loop containing nucleoside triphosphate hydrolases"/>
    <property type="match status" value="1"/>
</dbReference>
<dbReference type="GO" id="GO:0005829">
    <property type="term" value="C:cytosol"/>
    <property type="evidence" value="ECO:0007669"/>
    <property type="project" value="TreeGrafter"/>
</dbReference>
<comment type="catalytic activity">
    <reaction evidence="10 11">
        <text>shikimate + ATP = 3-phosphoshikimate + ADP + H(+)</text>
        <dbReference type="Rhea" id="RHEA:13121"/>
        <dbReference type="ChEBI" id="CHEBI:15378"/>
        <dbReference type="ChEBI" id="CHEBI:30616"/>
        <dbReference type="ChEBI" id="CHEBI:36208"/>
        <dbReference type="ChEBI" id="CHEBI:145989"/>
        <dbReference type="ChEBI" id="CHEBI:456216"/>
        <dbReference type="EC" id="2.7.1.71"/>
    </reaction>
</comment>
<keyword evidence="11" id="KW-0963">Cytoplasm</keyword>
<dbReference type="InterPro" id="IPR027417">
    <property type="entry name" value="P-loop_NTPase"/>
</dbReference>
<dbReference type="EMBL" id="JAMQKC010000002">
    <property type="protein sequence ID" value="MDC3416195.1"/>
    <property type="molecule type" value="Genomic_DNA"/>
</dbReference>
<comment type="function">
    <text evidence="11">Catalyzes the specific phosphorylation of the 3-hydroxyl group of shikimic acid using ATP as a cosubstrate.</text>
</comment>
<dbReference type="Gene3D" id="3.40.50.300">
    <property type="entry name" value="P-loop containing nucleotide triphosphate hydrolases"/>
    <property type="match status" value="1"/>
</dbReference>
<evidence type="ECO:0000256" key="3">
    <source>
        <dbReference type="ARBA" id="ARBA00012154"/>
    </source>
</evidence>
<feature type="binding site" evidence="11">
    <location>
        <begin position="19"/>
        <end position="24"/>
    </location>
    <ligand>
        <name>ATP</name>
        <dbReference type="ChEBI" id="CHEBI:30616"/>
    </ligand>
</feature>
<keyword evidence="4 11" id="KW-0028">Amino-acid biosynthesis</keyword>
<keyword evidence="7 11" id="KW-0418">Kinase</keyword>
<dbReference type="GO" id="GO:0004765">
    <property type="term" value="F:shikimate kinase activity"/>
    <property type="evidence" value="ECO:0007669"/>
    <property type="project" value="UniProtKB-UniRule"/>
</dbReference>
<evidence type="ECO:0000256" key="10">
    <source>
        <dbReference type="ARBA" id="ARBA00048567"/>
    </source>
</evidence>
<dbReference type="Pfam" id="PF01202">
    <property type="entry name" value="SKI"/>
    <property type="match status" value="1"/>
</dbReference>
<evidence type="ECO:0000256" key="5">
    <source>
        <dbReference type="ARBA" id="ARBA00022679"/>
    </source>
</evidence>
<evidence type="ECO:0000256" key="8">
    <source>
        <dbReference type="ARBA" id="ARBA00022840"/>
    </source>
</evidence>